<sequence length="40" mass="4742">MAKGTRSPVEFYLLIPLWELDEWAEVLLELYKEMEKKGGK</sequence>
<accession>A0A8S5NY59</accession>
<name>A0A8S5NY59_9CAUD</name>
<evidence type="ECO:0000313" key="1">
    <source>
        <dbReference type="EMBL" id="DAD99351.1"/>
    </source>
</evidence>
<organism evidence="1">
    <name type="scientific">Caudovirales sp. ct0FJ5</name>
    <dbReference type="NCBI Taxonomy" id="2825755"/>
    <lineage>
        <taxon>Viruses</taxon>
        <taxon>Duplodnaviria</taxon>
        <taxon>Heunggongvirae</taxon>
        <taxon>Uroviricota</taxon>
        <taxon>Caudoviricetes</taxon>
    </lineage>
</organism>
<dbReference type="EMBL" id="BK015281">
    <property type="protein sequence ID" value="DAD99351.1"/>
    <property type="molecule type" value="Genomic_DNA"/>
</dbReference>
<proteinExistence type="predicted"/>
<protein>
    <submittedName>
        <fullName evidence="1">Uncharacterized protein</fullName>
    </submittedName>
</protein>
<reference evidence="1" key="1">
    <citation type="journal article" date="2021" name="Proc. Natl. Acad. Sci. U.S.A.">
        <title>A Catalog of Tens of Thousands of Viruses from Human Metagenomes Reveals Hidden Associations with Chronic Diseases.</title>
        <authorList>
            <person name="Tisza M.J."/>
            <person name="Buck C.B."/>
        </authorList>
    </citation>
    <scope>NUCLEOTIDE SEQUENCE</scope>
    <source>
        <strain evidence="1">Ct0FJ5</strain>
    </source>
</reference>